<gene>
    <name evidence="1" type="ORF">ACERLL_09540</name>
</gene>
<protein>
    <submittedName>
        <fullName evidence="1">Uncharacterized protein</fullName>
    </submittedName>
</protein>
<accession>A0ABV4TUQ3</accession>
<comment type="caution">
    <text evidence="1">The sequence shown here is derived from an EMBL/GenBank/DDBJ whole genome shotgun (WGS) entry which is preliminary data.</text>
</comment>
<organism evidence="1 2">
    <name type="scientific">Thiohalorhabdus methylotrophus</name>
    <dbReference type="NCBI Taxonomy" id="3242694"/>
    <lineage>
        <taxon>Bacteria</taxon>
        <taxon>Pseudomonadati</taxon>
        <taxon>Pseudomonadota</taxon>
        <taxon>Gammaproteobacteria</taxon>
        <taxon>Thiohalorhabdales</taxon>
        <taxon>Thiohalorhabdaceae</taxon>
        <taxon>Thiohalorhabdus</taxon>
    </lineage>
</organism>
<proteinExistence type="predicted"/>
<dbReference type="RefSeq" id="WP_373655853.1">
    <property type="nucleotide sequence ID" value="NZ_JBGUAW010000006.1"/>
</dbReference>
<keyword evidence="2" id="KW-1185">Reference proteome</keyword>
<dbReference type="EMBL" id="JBGUAW010000006">
    <property type="protein sequence ID" value="MFA9461065.1"/>
    <property type="molecule type" value="Genomic_DNA"/>
</dbReference>
<sequence length="228" mass="26090">MLSGHRTGRLFTHLACLVLGLFLVGAAQGAEEFSRANQLLFKTAHLDNLDTPETIVYSFSRQGSLEEDFSDEVRLDIAESSKGDGKRVEIQLFTGERERPFPASPNSDGNPALMAFLQRDVVEMEEQTDGSWRHFQKYIKLAFANSAEVKETRFDFNGQQVEGWRIRIQPYIEDPHRDKFEELAEKSYEFLLSPSVPGYIYKMRAFVPGKEQGGEPRLVETMQFQSRQ</sequence>
<reference evidence="1 2" key="1">
    <citation type="submission" date="2024-08" db="EMBL/GenBank/DDBJ databases">
        <title>Whole-genome sequencing of halo(alkali)philic microorganisms from hypersaline lakes.</title>
        <authorList>
            <person name="Sorokin D.Y."/>
            <person name="Merkel A.Y."/>
            <person name="Messina E."/>
            <person name="Yakimov M."/>
        </authorList>
    </citation>
    <scope>NUCLEOTIDE SEQUENCE [LARGE SCALE GENOMIC DNA]</scope>
    <source>
        <strain evidence="1 2">Cl-TMA</strain>
    </source>
</reference>
<name>A0ABV4TUQ3_9GAMM</name>
<dbReference type="Proteomes" id="UP001575181">
    <property type="component" value="Unassembled WGS sequence"/>
</dbReference>
<evidence type="ECO:0000313" key="2">
    <source>
        <dbReference type="Proteomes" id="UP001575181"/>
    </source>
</evidence>
<evidence type="ECO:0000313" key="1">
    <source>
        <dbReference type="EMBL" id="MFA9461065.1"/>
    </source>
</evidence>